<evidence type="ECO:0008006" key="2">
    <source>
        <dbReference type="Google" id="ProtNLM"/>
    </source>
</evidence>
<name>A0A7S1MZ82_9EUKA</name>
<evidence type="ECO:0000313" key="1">
    <source>
        <dbReference type="EMBL" id="CAD8987640.1"/>
    </source>
</evidence>
<sequence>MTKRSAAARDGGSAAMMEAARAVADVRRAVGRYQEAFRRRSVDGMVALYDEGAFFSAACDDGGDVRAHFEALFDGAAHASWHLRTEPSESTVQVLDDDGDSIHVVFSGYAKVSKLGSFAITEIHSKFVFVYVYGGGGELAIKHHSAALQPKGRVHIRGPFTSLRQLIEHKRRLKRGT</sequence>
<gene>
    <name evidence="1" type="ORF">PCOR1465_LOCUS424</name>
</gene>
<organism evidence="1">
    <name type="scientific">Phaeocystis cordata</name>
    <dbReference type="NCBI Taxonomy" id="118079"/>
    <lineage>
        <taxon>Eukaryota</taxon>
        <taxon>Haptista</taxon>
        <taxon>Haptophyta</taxon>
        <taxon>Prymnesiophyceae</taxon>
        <taxon>Phaeocystales</taxon>
        <taxon>Phaeocystaceae</taxon>
        <taxon>Phaeocystis</taxon>
    </lineage>
</organism>
<dbReference type="EMBL" id="HBFZ01000638">
    <property type="protein sequence ID" value="CAD8987640.1"/>
    <property type="molecule type" value="Transcribed_RNA"/>
</dbReference>
<dbReference type="SUPFAM" id="SSF54427">
    <property type="entry name" value="NTF2-like"/>
    <property type="match status" value="1"/>
</dbReference>
<dbReference type="InterPro" id="IPR032710">
    <property type="entry name" value="NTF2-like_dom_sf"/>
</dbReference>
<reference evidence="1" key="1">
    <citation type="submission" date="2021-01" db="EMBL/GenBank/DDBJ databases">
        <authorList>
            <person name="Corre E."/>
            <person name="Pelletier E."/>
            <person name="Niang G."/>
            <person name="Scheremetjew M."/>
            <person name="Finn R."/>
            <person name="Kale V."/>
            <person name="Holt S."/>
            <person name="Cochrane G."/>
            <person name="Meng A."/>
            <person name="Brown T."/>
            <person name="Cohen L."/>
        </authorList>
    </citation>
    <scope>NUCLEOTIDE SEQUENCE</scope>
    <source>
        <strain evidence="1">RCC1383</strain>
    </source>
</reference>
<dbReference type="AlphaFoldDB" id="A0A7S1MZ82"/>
<dbReference type="Gene3D" id="3.10.450.50">
    <property type="match status" value="1"/>
</dbReference>
<protein>
    <recommendedName>
        <fullName evidence="2">SnoaL-like domain-containing protein</fullName>
    </recommendedName>
</protein>
<proteinExistence type="predicted"/>
<accession>A0A7S1MZ82</accession>